<protein>
    <submittedName>
        <fullName evidence="2">Uncharacterized protein</fullName>
    </submittedName>
</protein>
<sequence>MGSNPATPTVKHQVRPGAERSAPGLICCAAPFWEPFGSRLREAAPGGSEQVAFRLEARWAPRTPRKGHPTACGEETTDGTAIAMHLWSPLNDRQPALLTRIGDDPVASGSPELADTAHTLKGRGLAQAGWEAASIWSTAITRTGRSRLSAGTG</sequence>
<reference evidence="2 3" key="1">
    <citation type="submission" date="2019-04" db="EMBL/GenBank/DDBJ databases">
        <title>Draft genome sequences of Streptomyces avermitilis NBRC 14893.</title>
        <authorList>
            <person name="Komaki H."/>
            <person name="Tamura T."/>
            <person name="Hosoyama A."/>
        </authorList>
    </citation>
    <scope>NUCLEOTIDE SEQUENCE [LARGE SCALE GENOMIC DNA]</scope>
    <source>
        <strain evidence="2 3">NBRC 14893</strain>
    </source>
</reference>
<accession>A0A4D4M0L8</accession>
<organism evidence="2 3">
    <name type="scientific">Streptomyces avermitilis</name>
    <dbReference type="NCBI Taxonomy" id="33903"/>
    <lineage>
        <taxon>Bacteria</taxon>
        <taxon>Bacillati</taxon>
        <taxon>Actinomycetota</taxon>
        <taxon>Actinomycetes</taxon>
        <taxon>Kitasatosporales</taxon>
        <taxon>Streptomycetaceae</taxon>
        <taxon>Streptomyces</taxon>
    </lineage>
</organism>
<dbReference type="AlphaFoldDB" id="A0A4D4M0L8"/>
<feature type="region of interest" description="Disordered" evidence="1">
    <location>
        <begin position="1"/>
        <end position="20"/>
    </location>
</feature>
<name>A0A4D4M0L8_STRAX</name>
<evidence type="ECO:0000313" key="3">
    <source>
        <dbReference type="Proteomes" id="UP000302139"/>
    </source>
</evidence>
<gene>
    <name evidence="2" type="ORF">SAV14893_040460</name>
</gene>
<evidence type="ECO:0000256" key="1">
    <source>
        <dbReference type="SAM" id="MobiDB-lite"/>
    </source>
</evidence>
<dbReference type="Proteomes" id="UP000302139">
    <property type="component" value="Unassembled WGS sequence"/>
</dbReference>
<evidence type="ECO:0000313" key="2">
    <source>
        <dbReference type="EMBL" id="GDY64653.1"/>
    </source>
</evidence>
<dbReference type="EMBL" id="BJHX01000001">
    <property type="protein sequence ID" value="GDY64653.1"/>
    <property type="molecule type" value="Genomic_DNA"/>
</dbReference>
<proteinExistence type="predicted"/>
<comment type="caution">
    <text evidence="2">The sequence shown here is derived from an EMBL/GenBank/DDBJ whole genome shotgun (WGS) entry which is preliminary data.</text>
</comment>